<dbReference type="Pfam" id="PF13411">
    <property type="entry name" value="MerR_1"/>
    <property type="match status" value="1"/>
</dbReference>
<feature type="domain" description="HTH merR-type" evidence="2">
    <location>
        <begin position="10"/>
        <end position="79"/>
    </location>
</feature>
<comment type="caution">
    <text evidence="3">The sequence shown here is derived from an EMBL/GenBank/DDBJ whole genome shotgun (WGS) entry which is preliminary data.</text>
</comment>
<dbReference type="PANTHER" id="PTHR30204:SF93">
    <property type="entry name" value="HTH MERR-TYPE DOMAIN-CONTAINING PROTEIN"/>
    <property type="match status" value="1"/>
</dbReference>
<evidence type="ECO:0000313" key="4">
    <source>
        <dbReference type="Proteomes" id="UP000632454"/>
    </source>
</evidence>
<protein>
    <submittedName>
        <fullName evidence="3">MerR family transcriptional regulator</fullName>
    </submittedName>
</protein>
<dbReference type="InterPro" id="IPR000551">
    <property type="entry name" value="MerR-type_HTH_dom"/>
</dbReference>
<dbReference type="InterPro" id="IPR047057">
    <property type="entry name" value="MerR_fam"/>
</dbReference>
<accession>A0ABQ1U650</accession>
<evidence type="ECO:0000259" key="2">
    <source>
        <dbReference type="PROSITE" id="PS50937"/>
    </source>
</evidence>
<dbReference type="SUPFAM" id="SSF46955">
    <property type="entry name" value="Putative DNA-binding domain"/>
    <property type="match status" value="1"/>
</dbReference>
<dbReference type="PRINTS" id="PR00040">
    <property type="entry name" value="HTHMERR"/>
</dbReference>
<dbReference type="SMART" id="SM00422">
    <property type="entry name" value="HTH_MERR"/>
    <property type="match status" value="1"/>
</dbReference>
<dbReference type="PROSITE" id="PS50937">
    <property type="entry name" value="HTH_MERR_2"/>
    <property type="match status" value="1"/>
</dbReference>
<dbReference type="RefSeq" id="WP_188486345.1">
    <property type="nucleotide sequence ID" value="NZ_BMCS01000001.1"/>
</dbReference>
<dbReference type="PANTHER" id="PTHR30204">
    <property type="entry name" value="REDOX-CYCLING DRUG-SENSING TRANSCRIPTIONAL ACTIVATOR SOXR"/>
    <property type="match status" value="1"/>
</dbReference>
<keyword evidence="1" id="KW-0238">DNA-binding</keyword>
<dbReference type="Proteomes" id="UP000632454">
    <property type="component" value="Unassembled WGS sequence"/>
</dbReference>
<dbReference type="EMBL" id="BMCS01000001">
    <property type="protein sequence ID" value="GGF10788.1"/>
    <property type="molecule type" value="Genomic_DNA"/>
</dbReference>
<organism evidence="3 4">
    <name type="scientific">Williamsia phyllosphaerae</name>
    <dbReference type="NCBI Taxonomy" id="885042"/>
    <lineage>
        <taxon>Bacteria</taxon>
        <taxon>Bacillati</taxon>
        <taxon>Actinomycetota</taxon>
        <taxon>Actinomycetes</taxon>
        <taxon>Mycobacteriales</taxon>
        <taxon>Nocardiaceae</taxon>
        <taxon>Williamsia</taxon>
    </lineage>
</organism>
<dbReference type="Gene3D" id="1.10.1660.10">
    <property type="match status" value="1"/>
</dbReference>
<dbReference type="InterPro" id="IPR009061">
    <property type="entry name" value="DNA-bd_dom_put_sf"/>
</dbReference>
<evidence type="ECO:0000313" key="3">
    <source>
        <dbReference type="EMBL" id="GGF10788.1"/>
    </source>
</evidence>
<evidence type="ECO:0000256" key="1">
    <source>
        <dbReference type="ARBA" id="ARBA00023125"/>
    </source>
</evidence>
<proteinExistence type="predicted"/>
<reference evidence="4" key="1">
    <citation type="journal article" date="2019" name="Int. J. Syst. Evol. Microbiol.">
        <title>The Global Catalogue of Microorganisms (GCM) 10K type strain sequencing project: providing services to taxonomists for standard genome sequencing and annotation.</title>
        <authorList>
            <consortium name="The Broad Institute Genomics Platform"/>
            <consortium name="The Broad Institute Genome Sequencing Center for Infectious Disease"/>
            <person name="Wu L."/>
            <person name="Ma J."/>
        </authorList>
    </citation>
    <scope>NUCLEOTIDE SEQUENCE [LARGE SCALE GENOMIC DNA]</scope>
    <source>
        <strain evidence="4">CCM 7855</strain>
    </source>
</reference>
<name>A0ABQ1U650_9NOCA</name>
<sequence>MPDTDDTGAHLQIGEVADRTALSIKTIRHYDEVGLVVPSARSAGGFRLYTAADIDRLLAIRRMKPLGFTLDEMRSLLESLAALDDPHSTAAEKTGATAYLAECHTRATQACAKLSTQLDYARELTAQLSEFALDWDGR</sequence>
<gene>
    <name evidence="3" type="ORF">GCM10007298_03470</name>
</gene>
<keyword evidence="4" id="KW-1185">Reference proteome</keyword>